<proteinExistence type="predicted"/>
<keyword evidence="2" id="KW-1185">Reference proteome</keyword>
<organism evidence="1 2">
    <name type="scientific">Emiliania huxleyi (strain CCMP1516)</name>
    <dbReference type="NCBI Taxonomy" id="280463"/>
    <lineage>
        <taxon>Eukaryota</taxon>
        <taxon>Haptista</taxon>
        <taxon>Haptophyta</taxon>
        <taxon>Prymnesiophyceae</taxon>
        <taxon>Isochrysidales</taxon>
        <taxon>Noelaerhabdaceae</taxon>
        <taxon>Emiliania</taxon>
    </lineage>
</organism>
<dbReference type="PaxDb" id="2903-EOD30623"/>
<dbReference type="RefSeq" id="XP_005783052.1">
    <property type="nucleotide sequence ID" value="XM_005782995.1"/>
</dbReference>
<evidence type="ECO:0000313" key="1">
    <source>
        <dbReference type="EnsemblProtists" id="EOD30623"/>
    </source>
</evidence>
<dbReference type="EnsemblProtists" id="EOD30623">
    <property type="protein sequence ID" value="EOD30623"/>
    <property type="gene ID" value="EMIHUDRAFT_232605"/>
</dbReference>
<dbReference type="KEGG" id="ehx:EMIHUDRAFT_232605"/>
<dbReference type="Proteomes" id="UP000013827">
    <property type="component" value="Unassembled WGS sequence"/>
</dbReference>
<reference evidence="2" key="1">
    <citation type="journal article" date="2013" name="Nature">
        <title>Pan genome of the phytoplankton Emiliania underpins its global distribution.</title>
        <authorList>
            <person name="Read B.A."/>
            <person name="Kegel J."/>
            <person name="Klute M.J."/>
            <person name="Kuo A."/>
            <person name="Lefebvre S.C."/>
            <person name="Maumus F."/>
            <person name="Mayer C."/>
            <person name="Miller J."/>
            <person name="Monier A."/>
            <person name="Salamov A."/>
            <person name="Young J."/>
            <person name="Aguilar M."/>
            <person name="Claverie J.M."/>
            <person name="Frickenhaus S."/>
            <person name="Gonzalez K."/>
            <person name="Herman E.K."/>
            <person name="Lin Y.C."/>
            <person name="Napier J."/>
            <person name="Ogata H."/>
            <person name="Sarno A.F."/>
            <person name="Shmutz J."/>
            <person name="Schroeder D."/>
            <person name="de Vargas C."/>
            <person name="Verret F."/>
            <person name="von Dassow P."/>
            <person name="Valentin K."/>
            <person name="Van de Peer Y."/>
            <person name="Wheeler G."/>
            <person name="Dacks J.B."/>
            <person name="Delwiche C.F."/>
            <person name="Dyhrman S.T."/>
            <person name="Glockner G."/>
            <person name="John U."/>
            <person name="Richards T."/>
            <person name="Worden A.Z."/>
            <person name="Zhang X."/>
            <person name="Grigoriev I.V."/>
            <person name="Allen A.E."/>
            <person name="Bidle K."/>
            <person name="Borodovsky M."/>
            <person name="Bowler C."/>
            <person name="Brownlee C."/>
            <person name="Cock J.M."/>
            <person name="Elias M."/>
            <person name="Gladyshev V.N."/>
            <person name="Groth M."/>
            <person name="Guda C."/>
            <person name="Hadaegh A."/>
            <person name="Iglesias-Rodriguez M.D."/>
            <person name="Jenkins J."/>
            <person name="Jones B.M."/>
            <person name="Lawson T."/>
            <person name="Leese F."/>
            <person name="Lindquist E."/>
            <person name="Lobanov A."/>
            <person name="Lomsadze A."/>
            <person name="Malik S.B."/>
            <person name="Marsh M.E."/>
            <person name="Mackinder L."/>
            <person name="Mock T."/>
            <person name="Mueller-Roeber B."/>
            <person name="Pagarete A."/>
            <person name="Parker M."/>
            <person name="Probert I."/>
            <person name="Quesneville H."/>
            <person name="Raines C."/>
            <person name="Rensing S.A."/>
            <person name="Riano-Pachon D.M."/>
            <person name="Richier S."/>
            <person name="Rokitta S."/>
            <person name="Shiraiwa Y."/>
            <person name="Soanes D.M."/>
            <person name="van der Giezen M."/>
            <person name="Wahlund T.M."/>
            <person name="Williams B."/>
            <person name="Wilson W."/>
            <person name="Wolfe G."/>
            <person name="Wurch L.L."/>
        </authorList>
    </citation>
    <scope>NUCLEOTIDE SEQUENCE</scope>
</reference>
<sequence>MLSFTSASAVAFSSMPACPAQFVYAEKLSDLDQDSTKDFYVPPDDCFYPITLPSLEASGHVKFAWLPPSKLNDTVGIAPEGAFVYQMKDNSTLYKKAVAVSPDDSAATLKFEKMQKLVLGGEISFQLVKKDDTNEDPLIVRELQKAIRCTEAPVTTPLKEIDARYKSFVWAAGPFKTAGVDSDCGAYVFEKEGGGLVYHSC</sequence>
<name>A0A0D3K4D8_EMIH1</name>
<accession>A0A0D3K4D8</accession>
<dbReference type="AlphaFoldDB" id="A0A0D3K4D8"/>
<reference evidence="1" key="2">
    <citation type="submission" date="2024-10" db="UniProtKB">
        <authorList>
            <consortium name="EnsemblProtists"/>
        </authorList>
    </citation>
    <scope>IDENTIFICATION</scope>
</reference>
<protein>
    <submittedName>
        <fullName evidence="1">Uncharacterized protein</fullName>
    </submittedName>
</protein>
<dbReference type="GeneID" id="17275896"/>
<dbReference type="HOGENOM" id="CLU_1362624_0_0_1"/>
<evidence type="ECO:0000313" key="2">
    <source>
        <dbReference type="Proteomes" id="UP000013827"/>
    </source>
</evidence>